<proteinExistence type="inferred from homology"/>
<dbReference type="InterPro" id="IPR011989">
    <property type="entry name" value="ARM-like"/>
</dbReference>
<evidence type="ECO:0000313" key="3">
    <source>
        <dbReference type="EMBL" id="ETO08447.1"/>
    </source>
</evidence>
<dbReference type="SUPFAM" id="SSF48371">
    <property type="entry name" value="ARM repeat"/>
    <property type="match status" value="2"/>
</dbReference>
<dbReference type="GO" id="GO:0035556">
    <property type="term" value="P:intracellular signal transduction"/>
    <property type="evidence" value="ECO:0007669"/>
    <property type="project" value="TreeGrafter"/>
</dbReference>
<dbReference type="Gene3D" id="1.25.10.10">
    <property type="entry name" value="Leucine-rich Repeat Variant"/>
    <property type="match status" value="2"/>
</dbReference>
<evidence type="ECO:0000256" key="2">
    <source>
        <dbReference type="SAM" id="MobiDB-lite"/>
    </source>
</evidence>
<accession>X6M4R1</accession>
<dbReference type="InterPro" id="IPR016024">
    <property type="entry name" value="ARM-type_fold"/>
</dbReference>
<dbReference type="InterPro" id="IPR013878">
    <property type="entry name" value="Mo25"/>
</dbReference>
<reference evidence="3 4" key="1">
    <citation type="journal article" date="2013" name="Curr. Biol.">
        <title>The Genome of the Foraminiferan Reticulomyxa filosa.</title>
        <authorList>
            <person name="Glockner G."/>
            <person name="Hulsmann N."/>
            <person name="Schleicher M."/>
            <person name="Noegel A.A."/>
            <person name="Eichinger L."/>
            <person name="Gallinger C."/>
            <person name="Pawlowski J."/>
            <person name="Sierra R."/>
            <person name="Euteneuer U."/>
            <person name="Pillet L."/>
            <person name="Moustafa A."/>
            <person name="Platzer M."/>
            <person name="Groth M."/>
            <person name="Szafranski K."/>
            <person name="Schliwa M."/>
        </authorList>
    </citation>
    <scope>NUCLEOTIDE SEQUENCE [LARGE SCALE GENOMIC DNA]</scope>
</reference>
<gene>
    <name evidence="3" type="ORF">RFI_28939</name>
</gene>
<feature type="compositionally biased region" description="Basic and acidic residues" evidence="2">
    <location>
        <begin position="208"/>
        <end position="220"/>
    </location>
</feature>
<dbReference type="PANTHER" id="PTHR10182:SF3">
    <property type="entry name" value="PROTEIN MO25"/>
    <property type="match status" value="1"/>
</dbReference>
<comment type="similarity">
    <text evidence="1">Belongs to the Mo25 family.</text>
</comment>
<protein>
    <submittedName>
        <fullName evidence="3">Uncharacterized protein</fullName>
    </submittedName>
</protein>
<dbReference type="PANTHER" id="PTHR10182">
    <property type="entry name" value="CALCIUM-BINDING PROTEIN 39-RELATED"/>
    <property type="match status" value="1"/>
</dbReference>
<dbReference type="Pfam" id="PF08569">
    <property type="entry name" value="Mo25"/>
    <property type="match status" value="1"/>
</dbReference>
<evidence type="ECO:0000256" key="1">
    <source>
        <dbReference type="ARBA" id="ARBA00011012"/>
    </source>
</evidence>
<dbReference type="Proteomes" id="UP000023152">
    <property type="component" value="Unassembled WGS sequence"/>
</dbReference>
<organism evidence="3 4">
    <name type="scientific">Reticulomyxa filosa</name>
    <dbReference type="NCBI Taxonomy" id="46433"/>
    <lineage>
        <taxon>Eukaryota</taxon>
        <taxon>Sar</taxon>
        <taxon>Rhizaria</taxon>
        <taxon>Retaria</taxon>
        <taxon>Foraminifera</taxon>
        <taxon>Monothalamids</taxon>
        <taxon>Reticulomyxidae</taxon>
        <taxon>Reticulomyxa</taxon>
    </lineage>
</organism>
<dbReference type="OrthoDB" id="609103at2759"/>
<dbReference type="EMBL" id="ASPP01024991">
    <property type="protein sequence ID" value="ETO08447.1"/>
    <property type="molecule type" value="Genomic_DNA"/>
</dbReference>
<name>X6M4R1_RETFI</name>
<feature type="region of interest" description="Disordered" evidence="2">
    <location>
        <begin position="208"/>
        <end position="230"/>
    </location>
</feature>
<comment type="caution">
    <text evidence="3">The sequence shown here is derived from an EMBL/GenBank/DDBJ whole genome shotgun (WGS) entry which is preliminary data.</text>
</comment>
<keyword evidence="4" id="KW-1185">Reference proteome</keyword>
<evidence type="ECO:0000313" key="4">
    <source>
        <dbReference type="Proteomes" id="UP000023152"/>
    </source>
</evidence>
<dbReference type="AlphaFoldDB" id="X6M4R1"/>
<dbReference type="GO" id="GO:0043539">
    <property type="term" value="F:protein serine/threonine kinase activator activity"/>
    <property type="evidence" value="ECO:0007669"/>
    <property type="project" value="TreeGrafter"/>
</dbReference>
<feature type="compositionally biased region" description="Basic residues" evidence="2">
    <location>
        <begin position="221"/>
        <end position="230"/>
    </location>
</feature>
<sequence>MKRLSQLFSRAKTTGVVHSVLKHLSQLDNMRKRNSAIEKLTEDLKSLQFMLYGDPDHEASIKEIQKLMPMLVETDDEGHNLIYKLCKHLKELEFEGKKRAAQIICFVVRRCTKTDLPKYLRTHSEMVQYLIEGFEDHQLAQHAGSVLQEMAKRSEIGPMLFDIRCNTEKTANTIIFKSSLLRRVSSLYLDRCAQMKIFFFLPKGEEQRRREGKKKEETTSSKKKKLINNKKKRESFAKSVAEVTSSLNMETKDNVVNQEETKKNSVNEVTTFNERKMSDNGLTKCLEVSTQNDCDIPSIELTARDVVTRLIIYSHNPNLIIASDAFEVLNILFTKHRDHGKRYMEEHFVEMVKYFNGSIMSENYVNQGKFLKLFGDILLARSNHKIRMLYLQDRNNLRIIMTLLKNNSRLISFEAFQIFKIFVANPNKTDQVHIILFKNRDKLVKLLEDFQTQREESDSDFKQEKIILIQKLKDLGKPPTQTSIAQQQNTS</sequence>